<proteinExistence type="predicted"/>
<feature type="transmembrane region" description="Helical" evidence="7">
    <location>
        <begin position="66"/>
        <end position="88"/>
    </location>
</feature>
<reference evidence="8 9" key="1">
    <citation type="submission" date="2006-04" db="EMBL/GenBank/DDBJ databases">
        <authorList>
            <person name="Giovannoni S.J."/>
            <person name="Cho J.-C."/>
            <person name="Ferriera S."/>
            <person name="Johnson J."/>
            <person name="Kravitz S."/>
            <person name="Halpern A."/>
            <person name="Remington K."/>
            <person name="Beeson K."/>
            <person name="Tran B."/>
            <person name="Rogers Y.-H."/>
            <person name="Friedman R."/>
            <person name="Venter J.C."/>
        </authorList>
    </citation>
    <scope>NUCLEOTIDE SEQUENCE [LARGE SCALE GENOMIC DNA]</scope>
    <source>
        <strain evidence="8 9">HTCC1002</strain>
    </source>
</reference>
<evidence type="ECO:0000256" key="3">
    <source>
        <dbReference type="ARBA" id="ARBA00022475"/>
    </source>
</evidence>
<dbReference type="PANTHER" id="PTHR36838">
    <property type="entry name" value="AUXIN EFFLUX CARRIER FAMILY PROTEIN"/>
    <property type="match status" value="1"/>
</dbReference>
<gene>
    <name evidence="8" type="ORF">PU1002_01290</name>
</gene>
<dbReference type="HOGENOM" id="CLU_056175_4_1_5"/>
<keyword evidence="5 7" id="KW-1133">Transmembrane helix</keyword>
<feature type="transmembrane region" description="Helical" evidence="7">
    <location>
        <begin position="273"/>
        <end position="296"/>
    </location>
</feature>
<feature type="transmembrane region" description="Helical" evidence="7">
    <location>
        <begin position="156"/>
        <end position="173"/>
    </location>
</feature>
<dbReference type="RefSeq" id="WP_006996901.1">
    <property type="nucleotide sequence ID" value="NZ_CH724130.1"/>
</dbReference>
<dbReference type="Proteomes" id="UP000005306">
    <property type="component" value="Unassembled WGS sequence"/>
</dbReference>
<feature type="transmembrane region" description="Helical" evidence="7">
    <location>
        <begin position="124"/>
        <end position="144"/>
    </location>
</feature>
<evidence type="ECO:0000256" key="2">
    <source>
        <dbReference type="ARBA" id="ARBA00022448"/>
    </source>
</evidence>
<dbReference type="GO" id="GO:0016020">
    <property type="term" value="C:membrane"/>
    <property type="evidence" value="ECO:0007669"/>
    <property type="project" value="UniProtKB-SubCell"/>
</dbReference>
<evidence type="ECO:0000313" key="9">
    <source>
        <dbReference type="Proteomes" id="UP000005306"/>
    </source>
</evidence>
<sequence>MEIYLKLFEVLFPVFFVVGIGYYLGKNNPKLDTSFITTFAANIGTPAMIIYSLTSTGMSFDIFKNYFWYYLIAIFIFTIVGIVFLFFLNTRDIIRELPPFVMPNTGNMGLPICLFAYGTQGLGIAAAISALIVLCHFTLGVFLADRKFDLSVILKNPPFYAIIISVIFLYFRIELPLFVENTTFLLMYATIFLILMSLGIALTRFKVFSFKKALISSIGRVILGPIIGFLIIKYFNLSGFAAGVLLIQCSMPSAVLNYLVASIYSPKKIVDSVASTIVVSTVMSFFTIPVVVFFALKYFN</sequence>
<keyword evidence="4 7" id="KW-0812">Transmembrane</keyword>
<evidence type="ECO:0000256" key="6">
    <source>
        <dbReference type="ARBA" id="ARBA00023136"/>
    </source>
</evidence>
<accession>Q1UZ77</accession>
<feature type="transmembrane region" description="Helical" evidence="7">
    <location>
        <begin position="217"/>
        <end position="235"/>
    </location>
</feature>
<dbReference type="EMBL" id="AAPV01000002">
    <property type="protein sequence ID" value="EAS84314.1"/>
    <property type="molecule type" value="Genomic_DNA"/>
</dbReference>
<comment type="caution">
    <text evidence="8">The sequence shown here is derived from an EMBL/GenBank/DDBJ whole genome shotgun (WGS) entry which is preliminary data.</text>
</comment>
<organism evidence="8 9">
    <name type="scientific">Pelagibacter ubique (strain HTCC1002)</name>
    <dbReference type="NCBI Taxonomy" id="314261"/>
    <lineage>
        <taxon>Bacteria</taxon>
        <taxon>Pseudomonadati</taxon>
        <taxon>Pseudomonadota</taxon>
        <taxon>Alphaproteobacteria</taxon>
        <taxon>Candidatus Pelagibacterales</taxon>
        <taxon>Candidatus Pelagibacteraceae</taxon>
        <taxon>Candidatus Pelagibacter</taxon>
    </lineage>
</organism>
<evidence type="ECO:0008006" key="10">
    <source>
        <dbReference type="Google" id="ProtNLM"/>
    </source>
</evidence>
<feature type="transmembrane region" description="Helical" evidence="7">
    <location>
        <begin position="185"/>
        <end position="205"/>
    </location>
</feature>
<comment type="subcellular location">
    <subcellularLocation>
        <location evidence="1">Membrane</location>
        <topology evidence="1">Multi-pass membrane protein</topology>
    </subcellularLocation>
</comment>
<feature type="transmembrane region" description="Helical" evidence="7">
    <location>
        <begin position="241"/>
        <end position="261"/>
    </location>
</feature>
<feature type="transmembrane region" description="Helical" evidence="7">
    <location>
        <begin position="36"/>
        <end position="54"/>
    </location>
</feature>
<name>Q1UZ77_PELU1</name>
<dbReference type="Pfam" id="PF03547">
    <property type="entry name" value="Mem_trans"/>
    <property type="match status" value="1"/>
</dbReference>
<dbReference type="InterPro" id="IPR004776">
    <property type="entry name" value="Mem_transp_PIN-like"/>
</dbReference>
<feature type="transmembrane region" description="Helical" evidence="7">
    <location>
        <begin position="6"/>
        <end position="24"/>
    </location>
</feature>
<evidence type="ECO:0000313" key="8">
    <source>
        <dbReference type="EMBL" id="EAS84314.1"/>
    </source>
</evidence>
<keyword evidence="6 7" id="KW-0472">Membrane</keyword>
<dbReference type="PANTHER" id="PTHR36838:SF1">
    <property type="entry name" value="SLR1864 PROTEIN"/>
    <property type="match status" value="1"/>
</dbReference>
<dbReference type="AlphaFoldDB" id="Q1UZ77"/>
<keyword evidence="2" id="KW-0813">Transport</keyword>
<dbReference type="GO" id="GO:0055085">
    <property type="term" value="P:transmembrane transport"/>
    <property type="evidence" value="ECO:0007669"/>
    <property type="project" value="InterPro"/>
</dbReference>
<evidence type="ECO:0000256" key="4">
    <source>
        <dbReference type="ARBA" id="ARBA00022692"/>
    </source>
</evidence>
<evidence type="ECO:0000256" key="5">
    <source>
        <dbReference type="ARBA" id="ARBA00022989"/>
    </source>
</evidence>
<protein>
    <recommendedName>
        <fullName evidence="10">Transporter</fullName>
    </recommendedName>
</protein>
<evidence type="ECO:0000256" key="7">
    <source>
        <dbReference type="SAM" id="Phobius"/>
    </source>
</evidence>
<keyword evidence="3" id="KW-1003">Cell membrane</keyword>
<evidence type="ECO:0000256" key="1">
    <source>
        <dbReference type="ARBA" id="ARBA00004141"/>
    </source>
</evidence>